<protein>
    <submittedName>
        <fullName evidence="2">Uncharacterized protein</fullName>
    </submittedName>
</protein>
<organism evidence="2 3">
    <name type="scientific">Strongylus vulgaris</name>
    <name type="common">Blood worm</name>
    <dbReference type="NCBI Taxonomy" id="40348"/>
    <lineage>
        <taxon>Eukaryota</taxon>
        <taxon>Metazoa</taxon>
        <taxon>Ecdysozoa</taxon>
        <taxon>Nematoda</taxon>
        <taxon>Chromadorea</taxon>
        <taxon>Rhabditida</taxon>
        <taxon>Rhabditina</taxon>
        <taxon>Rhabditomorpha</taxon>
        <taxon>Strongyloidea</taxon>
        <taxon>Strongylidae</taxon>
        <taxon>Strongylus</taxon>
    </lineage>
</organism>
<dbReference type="EMBL" id="UYYB01009362">
    <property type="protein sequence ID" value="VDM68599.1"/>
    <property type="molecule type" value="Genomic_DNA"/>
</dbReference>
<dbReference type="AlphaFoldDB" id="A0A3P7INQ0"/>
<evidence type="ECO:0000256" key="1">
    <source>
        <dbReference type="SAM" id="MobiDB-lite"/>
    </source>
</evidence>
<accession>A0A3P7INQ0</accession>
<dbReference type="Gene3D" id="1.10.472.10">
    <property type="entry name" value="Cyclin-like"/>
    <property type="match status" value="1"/>
</dbReference>
<sequence length="210" mass="23417">MRTGGGHGGYGRAREGSSAITCPKKFTLIWRGPLTVPPTPSDAGKFLGAFGQTYMRKLTIDNFQRDIIIMNLISLFIAYISIVLEADVCIIQDVGTLNSLFIPPEYILRIPPPAPGEKAWFEKLDPHMTQDLLNEMSQEFASIYKSCREWLALTRFVAKGIVKPSTPSPNPARSPAEEKEILPPPPPPPTFHKKVDLSEYKVRYSLVQGF</sequence>
<name>A0A3P7INQ0_STRVU</name>
<evidence type="ECO:0000313" key="3">
    <source>
        <dbReference type="Proteomes" id="UP000270094"/>
    </source>
</evidence>
<reference evidence="2 3" key="1">
    <citation type="submission" date="2018-11" db="EMBL/GenBank/DDBJ databases">
        <authorList>
            <consortium name="Pathogen Informatics"/>
        </authorList>
    </citation>
    <scope>NUCLEOTIDE SEQUENCE [LARGE SCALE GENOMIC DNA]</scope>
</reference>
<keyword evidence="3" id="KW-1185">Reference proteome</keyword>
<proteinExistence type="predicted"/>
<evidence type="ECO:0000313" key="2">
    <source>
        <dbReference type="EMBL" id="VDM68599.1"/>
    </source>
</evidence>
<feature type="region of interest" description="Disordered" evidence="1">
    <location>
        <begin position="164"/>
        <end position="192"/>
    </location>
</feature>
<dbReference type="Proteomes" id="UP000270094">
    <property type="component" value="Unassembled WGS sequence"/>
</dbReference>
<gene>
    <name evidence="2" type="ORF">SVUK_LOCUS3597</name>
</gene>
<dbReference type="OrthoDB" id="25002at2759"/>